<sequence>MTPHIKALFDSATWTISYIVFDEPKGSCAIIDPVLDYEPKSSRTSTHSADKLIEFIHQQQLSVAWILETHAHADHLSSADYLKNQLGGKTAIGNSIPIVQKTFKEIFNLGEEFVPDGHDFDYLFSDGELFQVGILTAKAISVSGHTPLIWLINLAMPSL</sequence>
<dbReference type="InterPro" id="IPR036866">
    <property type="entry name" value="RibonucZ/Hydroxyglut_hydro"/>
</dbReference>
<dbReference type="InterPro" id="IPR051682">
    <property type="entry name" value="Mito_Persulfide_Diox"/>
</dbReference>
<dbReference type="GO" id="GO:0050313">
    <property type="term" value="F:sulfur dioxygenase activity"/>
    <property type="evidence" value="ECO:0007669"/>
    <property type="project" value="TreeGrafter"/>
</dbReference>
<protein>
    <submittedName>
        <fullName evidence="2">Metallo-beta-lactamase superfamily protein</fullName>
    </submittedName>
</protein>
<dbReference type="SUPFAM" id="SSF56281">
    <property type="entry name" value="Metallo-hydrolase/oxidoreductase"/>
    <property type="match status" value="1"/>
</dbReference>
<dbReference type="GO" id="GO:0070813">
    <property type="term" value="P:hydrogen sulfide metabolic process"/>
    <property type="evidence" value="ECO:0007669"/>
    <property type="project" value="TreeGrafter"/>
</dbReference>
<dbReference type="Gene3D" id="3.60.15.10">
    <property type="entry name" value="Ribonuclease Z/Hydroxyacylglutathione hydrolase-like"/>
    <property type="match status" value="1"/>
</dbReference>
<dbReference type="Pfam" id="PF00753">
    <property type="entry name" value="Lactamase_B"/>
    <property type="match status" value="1"/>
</dbReference>
<evidence type="ECO:0000313" key="2">
    <source>
        <dbReference type="EMBL" id="SEQ50627.1"/>
    </source>
</evidence>
<dbReference type="AlphaFoldDB" id="A0A1H9GKL8"/>
<dbReference type="EMBL" id="FOFX01000067">
    <property type="protein sequence ID" value="SEQ50627.1"/>
    <property type="molecule type" value="Genomic_DNA"/>
</dbReference>
<dbReference type="InterPro" id="IPR001279">
    <property type="entry name" value="Metallo-B-lactamas"/>
</dbReference>
<reference evidence="2 3" key="1">
    <citation type="submission" date="2016-10" db="EMBL/GenBank/DDBJ databases">
        <authorList>
            <person name="de Groot N.N."/>
        </authorList>
    </citation>
    <scope>NUCLEOTIDE SEQUENCE [LARGE SCALE GENOMIC DNA]</scope>
    <source>
        <strain evidence="2 3">Nm9</strain>
    </source>
</reference>
<dbReference type="Proteomes" id="UP000181998">
    <property type="component" value="Unassembled WGS sequence"/>
</dbReference>
<dbReference type="PANTHER" id="PTHR43084">
    <property type="entry name" value="PERSULFIDE DIOXYGENASE ETHE1"/>
    <property type="match status" value="1"/>
</dbReference>
<organism evidence="2 3">
    <name type="scientific">Nitrosomonas ureae</name>
    <dbReference type="NCBI Taxonomy" id="44577"/>
    <lineage>
        <taxon>Bacteria</taxon>
        <taxon>Pseudomonadati</taxon>
        <taxon>Pseudomonadota</taxon>
        <taxon>Betaproteobacteria</taxon>
        <taxon>Nitrosomonadales</taxon>
        <taxon>Nitrosomonadaceae</taxon>
        <taxon>Nitrosomonas</taxon>
    </lineage>
</organism>
<name>A0A1H9GKL8_9PROT</name>
<dbReference type="PANTHER" id="PTHR43084:SF1">
    <property type="entry name" value="PERSULFIDE DIOXYGENASE ETHE1, MITOCHONDRIAL"/>
    <property type="match status" value="1"/>
</dbReference>
<evidence type="ECO:0000313" key="3">
    <source>
        <dbReference type="Proteomes" id="UP000181998"/>
    </source>
</evidence>
<evidence type="ECO:0000259" key="1">
    <source>
        <dbReference type="Pfam" id="PF00753"/>
    </source>
</evidence>
<gene>
    <name evidence="2" type="ORF">SAMN05421510_10679</name>
</gene>
<feature type="domain" description="Metallo-beta-lactamase" evidence="1">
    <location>
        <begin position="18"/>
        <end position="148"/>
    </location>
</feature>
<dbReference type="GO" id="GO:0006749">
    <property type="term" value="P:glutathione metabolic process"/>
    <property type="evidence" value="ECO:0007669"/>
    <property type="project" value="TreeGrafter"/>
</dbReference>
<proteinExistence type="predicted"/>
<accession>A0A1H9GKL8</accession>